<dbReference type="AlphaFoldDB" id="A0A8H7R5F0"/>
<dbReference type="InterPro" id="IPR036322">
    <property type="entry name" value="WD40_repeat_dom_sf"/>
</dbReference>
<evidence type="ECO:0000256" key="4">
    <source>
        <dbReference type="SAM" id="MobiDB-lite"/>
    </source>
</evidence>
<name>A0A8H7R5F0_9FUNG</name>
<dbReference type="PANTHER" id="PTHR14221:SF0">
    <property type="entry name" value="WD REPEAT-CONTAINING PROTEIN 44"/>
    <property type="match status" value="1"/>
</dbReference>
<evidence type="ECO:0000256" key="2">
    <source>
        <dbReference type="ARBA" id="ARBA00022737"/>
    </source>
</evidence>
<dbReference type="SMART" id="SM00320">
    <property type="entry name" value="WD40"/>
    <property type="match status" value="6"/>
</dbReference>
<reference evidence="6" key="1">
    <citation type="submission" date="2020-12" db="EMBL/GenBank/DDBJ databases">
        <title>Metabolic potential, ecology and presence of endohyphal bacteria is reflected in genomic diversity of Mucoromycotina.</title>
        <authorList>
            <person name="Muszewska A."/>
            <person name="Okrasinska A."/>
            <person name="Steczkiewicz K."/>
            <person name="Drgas O."/>
            <person name="Orlowska M."/>
            <person name="Perlinska-Lenart U."/>
            <person name="Aleksandrzak-Piekarczyk T."/>
            <person name="Szatraj K."/>
            <person name="Zielenkiewicz U."/>
            <person name="Pilsyk S."/>
            <person name="Malc E."/>
            <person name="Mieczkowski P."/>
            <person name="Kruszewska J.S."/>
            <person name="Biernat P."/>
            <person name="Pawlowska J."/>
        </authorList>
    </citation>
    <scope>NUCLEOTIDE SEQUENCE</scope>
    <source>
        <strain evidence="6">WA0000017839</strain>
    </source>
</reference>
<dbReference type="Gene3D" id="2.10.230.10">
    <property type="entry name" value="Heat shock protein DnaJ, cysteine-rich domain"/>
    <property type="match status" value="1"/>
</dbReference>
<feature type="domain" description="Chaperone DnaJ C-terminal" evidence="5">
    <location>
        <begin position="35"/>
        <end position="165"/>
    </location>
</feature>
<dbReference type="EMBL" id="JAEPRD010000050">
    <property type="protein sequence ID" value="KAG2203623.1"/>
    <property type="molecule type" value="Genomic_DNA"/>
</dbReference>
<dbReference type="PROSITE" id="PS50082">
    <property type="entry name" value="WD_REPEATS_2"/>
    <property type="match status" value="2"/>
</dbReference>
<dbReference type="Proteomes" id="UP000603453">
    <property type="component" value="Unassembled WGS sequence"/>
</dbReference>
<evidence type="ECO:0000313" key="7">
    <source>
        <dbReference type="Proteomes" id="UP000603453"/>
    </source>
</evidence>
<dbReference type="PROSITE" id="PS50294">
    <property type="entry name" value="WD_REPEATS_REGION"/>
    <property type="match status" value="2"/>
</dbReference>
<evidence type="ECO:0000256" key="3">
    <source>
        <dbReference type="PROSITE-ProRule" id="PRU00221"/>
    </source>
</evidence>
<protein>
    <recommendedName>
        <fullName evidence="5">Chaperone DnaJ C-terminal domain-containing protein</fullName>
    </recommendedName>
</protein>
<dbReference type="InterPro" id="IPR015943">
    <property type="entry name" value="WD40/YVTN_repeat-like_dom_sf"/>
</dbReference>
<accession>A0A8H7R5F0</accession>
<dbReference type="InterPro" id="IPR040324">
    <property type="entry name" value="WDR44/Dgr2"/>
</dbReference>
<dbReference type="InterPro" id="IPR001680">
    <property type="entry name" value="WD40_rpt"/>
</dbReference>
<dbReference type="OrthoDB" id="1932312at2759"/>
<dbReference type="Gene3D" id="2.60.260.20">
    <property type="entry name" value="Urease metallochaperone UreE, N-terminal domain"/>
    <property type="match status" value="2"/>
</dbReference>
<dbReference type="InterPro" id="IPR002939">
    <property type="entry name" value="DnaJ_C"/>
</dbReference>
<comment type="caution">
    <text evidence="6">The sequence shown here is derived from an EMBL/GenBank/DDBJ whole genome shotgun (WGS) entry which is preliminary data.</text>
</comment>
<gene>
    <name evidence="6" type="ORF">INT47_011717</name>
</gene>
<evidence type="ECO:0000313" key="6">
    <source>
        <dbReference type="EMBL" id="KAG2203623.1"/>
    </source>
</evidence>
<dbReference type="GO" id="GO:0051082">
    <property type="term" value="F:unfolded protein binding"/>
    <property type="evidence" value="ECO:0007669"/>
    <property type="project" value="InterPro"/>
</dbReference>
<evidence type="ECO:0000259" key="5">
    <source>
        <dbReference type="Pfam" id="PF01556"/>
    </source>
</evidence>
<feature type="repeat" description="WD" evidence="3">
    <location>
        <begin position="450"/>
        <end position="490"/>
    </location>
</feature>
<dbReference type="SUPFAM" id="SSF50978">
    <property type="entry name" value="WD40 repeat-like"/>
    <property type="match status" value="1"/>
</dbReference>
<keyword evidence="1 3" id="KW-0853">WD repeat</keyword>
<feature type="repeat" description="WD" evidence="3">
    <location>
        <begin position="490"/>
        <end position="524"/>
    </location>
</feature>
<feature type="non-terminal residue" evidence="6">
    <location>
        <position position="869"/>
    </location>
</feature>
<dbReference type="PANTHER" id="PTHR14221">
    <property type="entry name" value="WD REPEAT DOMAIN 44"/>
    <property type="match status" value="1"/>
</dbReference>
<evidence type="ECO:0000256" key="1">
    <source>
        <dbReference type="ARBA" id="ARBA00022574"/>
    </source>
</evidence>
<feature type="compositionally biased region" description="Polar residues" evidence="4">
    <location>
        <begin position="295"/>
        <end position="306"/>
    </location>
</feature>
<keyword evidence="7" id="KW-1185">Reference proteome</keyword>
<keyword evidence="2" id="KW-0677">Repeat</keyword>
<dbReference type="Pfam" id="PF01556">
    <property type="entry name" value="DnaJ_C"/>
    <property type="match status" value="1"/>
</dbReference>
<feature type="compositionally biased region" description="Acidic residues" evidence="4">
    <location>
        <begin position="307"/>
        <end position="319"/>
    </location>
</feature>
<dbReference type="InterPro" id="IPR008971">
    <property type="entry name" value="HSP40/DnaJ_pept-bd"/>
</dbReference>
<proteinExistence type="predicted"/>
<dbReference type="GO" id="GO:0006457">
    <property type="term" value="P:protein folding"/>
    <property type="evidence" value="ECO:0007669"/>
    <property type="project" value="InterPro"/>
</dbReference>
<dbReference type="Gene3D" id="2.130.10.10">
    <property type="entry name" value="YVTN repeat-like/Quinoprotein amine dehydrogenase"/>
    <property type="match status" value="1"/>
</dbReference>
<dbReference type="SUPFAM" id="SSF49493">
    <property type="entry name" value="HSP40/DnaJ peptide-binding domain"/>
    <property type="match status" value="2"/>
</dbReference>
<organism evidence="6 7">
    <name type="scientific">Mucor saturninus</name>
    <dbReference type="NCBI Taxonomy" id="64648"/>
    <lineage>
        <taxon>Eukaryota</taxon>
        <taxon>Fungi</taxon>
        <taxon>Fungi incertae sedis</taxon>
        <taxon>Mucoromycota</taxon>
        <taxon>Mucoromycotina</taxon>
        <taxon>Mucoromycetes</taxon>
        <taxon>Mucorales</taxon>
        <taxon>Mucorineae</taxon>
        <taxon>Mucoraceae</taxon>
        <taxon>Mucor</taxon>
    </lineage>
</organism>
<sequence>VSALEKHITLCPKCNGTGYKKGAPKCQTCKGVVTTRAVHQNVTIPKGLVDNQEYIIANKGEFLPDGTQGDLILQMQVEQASGNFQIFAKGLHVNYEISLKDAIMGIPREHALIHLDGHPLHYRQAPGVVIAPNSHRLIPNWGMPIYNDPNGARGDLVITFRVIFPASISLPNSQYVIDGIHQMFETEAERRSRERILTRHQERTNCWDDKFMPIIAYALRYTTNAISWFLNASNETSHQVLYTNAQPIKINVKYNNRGDSSFGDLYKLIYFWWGYRKQKKGFFERMGLKKKTPQYTTTVLEEQPQLSDEEEDDDDEEESCSSISSVEEDIAPPVSISSAPTVLSHHDGKYIKTKTKHKKYSQEFARLMLAQTINTSYNEQTDHQHRRMSSDSSAEPNPNHPYGAIWALRFSKDGKYLASAGQSCVVLLWKLLLNGEESIKVLDEAPHMEYKGHTADILDLAWSKNNFLLSSSMDNTVRLWHTTQKDCLCVFQHLNFVTAIDFHPKDDRFFLSGSMDGRIRIWSIPEKRVAFWNEIPDNKLATAVAFTLDGKTVIAGSHDGHCYFFETQSLKYNTQISVMNDTSSNRNASSKKGPKITGIEVMPGLPPGDEKILITSNDSRVRLYNMKDKSLMFKYKGVENTALQIKATFSDDGRYIISGSEDCHTYIWRTEQSSVNSPLHHLQETRNKAMSALGYVGESTLSGFGSFDSPSPQQQTRISKWLKRRGGGDDHHHHASNKIRSRTEYFESHDHVVTSSIFAPTKTRQWVAKSRQDTIYNNTPINLRRMSTASSGGSLLFNEEEVYPDGHIIITADYRGLIKVWRIDSGSYTNHATIDTQTSLLSESATFKPSSPKVKRNFGGLFGARNNKN</sequence>
<feature type="region of interest" description="Disordered" evidence="4">
    <location>
        <begin position="295"/>
        <end position="326"/>
    </location>
</feature>
<dbReference type="Pfam" id="PF00400">
    <property type="entry name" value="WD40"/>
    <property type="match status" value="5"/>
</dbReference>